<dbReference type="OrthoDB" id="5339525at2"/>
<dbReference type="AlphaFoldDB" id="A0A1I5M0A8"/>
<dbReference type="EMBL" id="FOXB01000004">
    <property type="protein sequence ID" value="SFP03034.1"/>
    <property type="molecule type" value="Genomic_DNA"/>
</dbReference>
<dbReference type="InterPro" id="IPR017945">
    <property type="entry name" value="DHBP_synth_RibB-like_a/b_dom"/>
</dbReference>
<keyword evidence="2" id="KW-1185">Reference proteome</keyword>
<gene>
    <name evidence="1" type="ORF">SAMN05216234_104114</name>
</gene>
<protein>
    <submittedName>
        <fullName evidence="1">tRNA A37 threonylcarbamoyladenosine synthetase subunit TsaC/SUA5/YrdC</fullName>
    </submittedName>
</protein>
<reference evidence="1 2" key="1">
    <citation type="submission" date="2016-10" db="EMBL/GenBank/DDBJ databases">
        <authorList>
            <person name="de Groot N.N."/>
        </authorList>
    </citation>
    <scope>NUCLEOTIDE SEQUENCE [LARGE SCALE GENOMIC DNA]</scope>
    <source>
        <strain evidence="1 2">EP1-55-1</strain>
    </source>
</reference>
<name>A0A1I5M0A8_9BACT</name>
<sequence>MRGDWVYLTQTDTTVGFLSQSQDKLCTVKGRPSNKPFLKAISRFENLHSVGRVPRRFRSYLRRSKKSSFILPNGQSFRKVSGSHKRFIEQFGWMYTTSANKHGAKFDEEFAKSVCDVMVESDKKLFESEPSSIWRLYKSRKVRIR</sequence>
<dbReference type="Proteomes" id="UP000199227">
    <property type="component" value="Unassembled WGS sequence"/>
</dbReference>
<proteinExistence type="predicted"/>
<dbReference type="STRING" id="223786.SAMN05216234_104114"/>
<dbReference type="RefSeq" id="WP_092910888.1">
    <property type="nucleotide sequence ID" value="NZ_CP136592.1"/>
</dbReference>
<accession>A0A1I5M0A8</accession>
<evidence type="ECO:0000313" key="1">
    <source>
        <dbReference type="EMBL" id="SFP03034.1"/>
    </source>
</evidence>
<evidence type="ECO:0000313" key="2">
    <source>
        <dbReference type="Proteomes" id="UP000199227"/>
    </source>
</evidence>
<dbReference type="SUPFAM" id="SSF55821">
    <property type="entry name" value="YrdC/RibB"/>
    <property type="match status" value="1"/>
</dbReference>
<organism evidence="1 2">
    <name type="scientific">Hydrogenimonas thermophila</name>
    <dbReference type="NCBI Taxonomy" id="223786"/>
    <lineage>
        <taxon>Bacteria</taxon>
        <taxon>Pseudomonadati</taxon>
        <taxon>Campylobacterota</taxon>
        <taxon>Epsilonproteobacteria</taxon>
        <taxon>Campylobacterales</taxon>
        <taxon>Hydrogenimonadaceae</taxon>
        <taxon>Hydrogenimonas</taxon>
    </lineage>
</organism>